<keyword evidence="2" id="KW-1185">Reference proteome</keyword>
<comment type="caution">
    <text evidence="1">The sequence shown here is derived from an EMBL/GenBank/DDBJ whole genome shotgun (WGS) entry which is preliminary data.</text>
</comment>
<gene>
    <name evidence="1" type="ORF">QAD02_021963</name>
</gene>
<protein>
    <submittedName>
        <fullName evidence="1">Uncharacterized protein</fullName>
    </submittedName>
</protein>
<accession>A0ACC2PRE3</accession>
<feature type="non-terminal residue" evidence="1">
    <location>
        <position position="1"/>
    </location>
</feature>
<sequence>RRDHRQGISATRRQCSGVEHQRGPASQPAQPDAKMSRPILSRPRTRVYGCNYDKGESYYKPTIENLDRKYSGRPLFSEPRTSLADEIAARRSDIGSRDLAGTSRHGAVGRGDFELDLDPPAPATTATSGSSLLGGLRRAAAQLDAELAEETVFDIRGQRSSRPRRQQRSLIDEALAEESETSWATPAEPASFTRWSKLGAGATVPEEDDGWASGAASRARLSRARLSDLEQEMEEIAEKQARREKRAAALRAFVNESCTPTADLVHGSELATSSAHSLVRSERSEKHEKHVTF</sequence>
<dbReference type="EMBL" id="CM056741">
    <property type="protein sequence ID" value="KAJ8686169.1"/>
    <property type="molecule type" value="Genomic_DNA"/>
</dbReference>
<organism evidence="1 2">
    <name type="scientific">Eretmocerus hayati</name>
    <dbReference type="NCBI Taxonomy" id="131215"/>
    <lineage>
        <taxon>Eukaryota</taxon>
        <taxon>Metazoa</taxon>
        <taxon>Ecdysozoa</taxon>
        <taxon>Arthropoda</taxon>
        <taxon>Hexapoda</taxon>
        <taxon>Insecta</taxon>
        <taxon>Pterygota</taxon>
        <taxon>Neoptera</taxon>
        <taxon>Endopterygota</taxon>
        <taxon>Hymenoptera</taxon>
        <taxon>Apocrita</taxon>
        <taxon>Proctotrupomorpha</taxon>
        <taxon>Chalcidoidea</taxon>
        <taxon>Aphelinidae</taxon>
        <taxon>Aphelininae</taxon>
        <taxon>Eretmocerus</taxon>
    </lineage>
</organism>
<reference evidence="1" key="1">
    <citation type="submission" date="2023-04" db="EMBL/GenBank/DDBJ databases">
        <title>A chromosome-level genome assembly of the parasitoid wasp Eretmocerus hayati.</title>
        <authorList>
            <person name="Zhong Y."/>
            <person name="Liu S."/>
            <person name="Liu Y."/>
        </authorList>
    </citation>
    <scope>NUCLEOTIDE SEQUENCE</scope>
    <source>
        <strain evidence="1">ZJU_SS_LIU_2023</strain>
    </source>
</reference>
<name>A0ACC2PRE3_9HYME</name>
<evidence type="ECO:0000313" key="2">
    <source>
        <dbReference type="Proteomes" id="UP001239111"/>
    </source>
</evidence>
<proteinExistence type="predicted"/>
<dbReference type="Proteomes" id="UP001239111">
    <property type="component" value="Chromosome 1"/>
</dbReference>
<evidence type="ECO:0000313" key="1">
    <source>
        <dbReference type="EMBL" id="KAJ8686169.1"/>
    </source>
</evidence>